<accession>A0AAD0PX44</accession>
<name>A0AAD0PX44_PSEAV</name>
<dbReference type="InterPro" id="IPR002068">
    <property type="entry name" value="A-crystallin/Hsp20_dom"/>
</dbReference>
<gene>
    <name evidence="4" type="ORF">PLA107_034825</name>
</gene>
<dbReference type="InterPro" id="IPR008978">
    <property type="entry name" value="HSP20-like_chaperone"/>
</dbReference>
<geneLocation type="plasmid" evidence="5">
    <name>pmppla107</name>
</geneLocation>
<dbReference type="Pfam" id="PF00011">
    <property type="entry name" value="HSP20"/>
    <property type="match status" value="1"/>
</dbReference>
<reference evidence="4 5" key="1">
    <citation type="journal article" date="2011" name="PLoS Pathog.">
        <title>Dynamic evolution of pathogenicity revealed by sequencing and comparative genomics of 19 Pseudomonas syringae isolates.</title>
        <authorList>
            <person name="Baltrus D.A."/>
            <person name="Nishimura M.T."/>
            <person name="Romanchuk A."/>
            <person name="Chang J.H."/>
            <person name="Mukhtar M.S."/>
            <person name="Cherkis K."/>
            <person name="Roach J."/>
            <person name="Grant S.R."/>
            <person name="Jones C.D."/>
            <person name="Dangl J.L."/>
        </authorList>
    </citation>
    <scope>NUCLEOTIDE SEQUENCE [LARGE SCALE GENOMIC DNA]</scope>
    <source>
        <strain evidence="4 5">M301315</strain>
    </source>
</reference>
<dbReference type="GeneID" id="39473892"/>
<organism evidence="4 5">
    <name type="scientific">Pseudomonas amygdali pv. lachrymans str. M301315</name>
    <dbReference type="NCBI Taxonomy" id="629260"/>
    <lineage>
        <taxon>Bacteria</taxon>
        <taxon>Pseudomonadati</taxon>
        <taxon>Pseudomonadota</taxon>
        <taxon>Gammaproteobacteria</taxon>
        <taxon>Pseudomonadales</taxon>
        <taxon>Pseudomonadaceae</taxon>
        <taxon>Pseudomonas</taxon>
        <taxon>Pseudomonas amygdali</taxon>
    </lineage>
</organism>
<sequence length="129" mass="14542">MQSKPFALHLFQLIDSLEILNKRTPNYPPMDIIKTGDDTVELHLAVAGFSPADIEVTTEKNILRVKGVIPESGEIQYIQHGIARRAFDHRFQLGENTHVDEGNFVNGLLKIKLKTIIPEEQKLKTINIG</sequence>
<protein>
    <submittedName>
        <fullName evidence="4">Heat-shock protein Hsp20</fullName>
    </submittedName>
</protein>
<evidence type="ECO:0000259" key="3">
    <source>
        <dbReference type="PROSITE" id="PS01031"/>
    </source>
</evidence>
<evidence type="ECO:0000313" key="5">
    <source>
        <dbReference type="Proteomes" id="UP000006426"/>
    </source>
</evidence>
<evidence type="ECO:0000256" key="2">
    <source>
        <dbReference type="RuleBase" id="RU003616"/>
    </source>
</evidence>
<dbReference type="PANTHER" id="PTHR47062">
    <property type="match status" value="1"/>
</dbReference>
<dbReference type="SUPFAM" id="SSF49764">
    <property type="entry name" value="HSP20-like chaperones"/>
    <property type="match status" value="1"/>
</dbReference>
<feature type="domain" description="SHSP" evidence="3">
    <location>
        <begin position="21"/>
        <end position="129"/>
    </location>
</feature>
<dbReference type="Proteomes" id="UP000006426">
    <property type="component" value="Plasmid pmppla107"/>
</dbReference>
<dbReference type="EMBL" id="CP031226">
    <property type="protein sequence ID" value="AXH60348.1"/>
    <property type="molecule type" value="Genomic_DNA"/>
</dbReference>
<dbReference type="PANTHER" id="PTHR47062:SF1">
    <property type="entry name" value="SMALL HEAT SHOCK PROTEIN IBPA"/>
    <property type="match status" value="1"/>
</dbReference>
<dbReference type="PROSITE" id="PS01031">
    <property type="entry name" value="SHSP"/>
    <property type="match status" value="1"/>
</dbReference>
<proteinExistence type="inferred from homology"/>
<dbReference type="RefSeq" id="WP_005742509.1">
    <property type="nucleotide sequence ID" value="NZ_CP031226.1"/>
</dbReference>
<dbReference type="Gene3D" id="2.60.40.790">
    <property type="match status" value="1"/>
</dbReference>
<evidence type="ECO:0000313" key="4">
    <source>
        <dbReference type="EMBL" id="AXH60348.1"/>
    </source>
</evidence>
<evidence type="ECO:0000256" key="1">
    <source>
        <dbReference type="PROSITE-ProRule" id="PRU00285"/>
    </source>
</evidence>
<comment type="similarity">
    <text evidence="1 2">Belongs to the small heat shock protein (HSP20) family.</text>
</comment>
<dbReference type="AlphaFoldDB" id="A0AAD0PX44"/>
<keyword evidence="4" id="KW-0614">Plasmid</keyword>